<keyword evidence="2" id="KW-1185">Reference proteome</keyword>
<name>A0A2L2TA70_9HYPO</name>
<evidence type="ECO:0000313" key="1">
    <source>
        <dbReference type="EMBL" id="CEI67834.1"/>
    </source>
</evidence>
<proteinExistence type="predicted"/>
<reference evidence="2" key="1">
    <citation type="submission" date="2014-10" db="EMBL/GenBank/DDBJ databases">
        <authorList>
            <person name="King R."/>
        </authorList>
    </citation>
    <scope>NUCLEOTIDE SEQUENCE [LARGE SCALE GENOMIC DNA]</scope>
    <source>
        <strain evidence="2">A3/5</strain>
    </source>
</reference>
<evidence type="ECO:0000313" key="2">
    <source>
        <dbReference type="Proteomes" id="UP000245910"/>
    </source>
</evidence>
<dbReference type="Proteomes" id="UP000245910">
    <property type="component" value="Chromosome I"/>
</dbReference>
<sequence length="149" mass="16565">MVSHVRNMLREGTDPSEDGAYGLWLGPRENLIRNHLDQKHSANISFLRYKVVNGSLELYLRTAHLISADALQSNFERMYDPPANALLLSHRARVLLAKAIRASHDGKHEQASAFVTMATRELGDVCDETTNQAIQASLPVISYPPAIES</sequence>
<protein>
    <submittedName>
        <fullName evidence="1">Uncharacterized protein</fullName>
    </submittedName>
</protein>
<dbReference type="EMBL" id="LN649229">
    <property type="protein sequence ID" value="CEI67834.1"/>
    <property type="molecule type" value="Genomic_DNA"/>
</dbReference>
<accession>A0A2L2TA70</accession>
<organism evidence="1 2">
    <name type="scientific">Fusarium venenatum</name>
    <dbReference type="NCBI Taxonomy" id="56646"/>
    <lineage>
        <taxon>Eukaryota</taxon>
        <taxon>Fungi</taxon>
        <taxon>Dikarya</taxon>
        <taxon>Ascomycota</taxon>
        <taxon>Pezizomycotina</taxon>
        <taxon>Sordariomycetes</taxon>
        <taxon>Hypocreomycetidae</taxon>
        <taxon>Hypocreales</taxon>
        <taxon>Nectriaceae</taxon>
        <taxon>Fusarium</taxon>
    </lineage>
</organism>
<dbReference type="AlphaFoldDB" id="A0A2L2TA70"/>